<keyword evidence="1" id="KW-0808">Transferase</keyword>
<evidence type="ECO:0000313" key="3">
    <source>
        <dbReference type="EMBL" id="CRZ14375.1"/>
    </source>
</evidence>
<dbReference type="InterPro" id="IPR036890">
    <property type="entry name" value="HATPase_C_sf"/>
</dbReference>
<gene>
    <name evidence="3" type="ORF">BN2156_01224</name>
</gene>
<keyword evidence="1" id="KW-0418">Kinase</keyword>
<dbReference type="AlphaFoldDB" id="A0A0H5RJQ9"/>
<organism evidence="3 4">
    <name type="scientific">Mycolicibacterium neworleansense</name>
    <dbReference type="NCBI Taxonomy" id="146018"/>
    <lineage>
        <taxon>Bacteria</taxon>
        <taxon>Bacillati</taxon>
        <taxon>Actinomycetota</taxon>
        <taxon>Actinomycetes</taxon>
        <taxon>Mycobacteriales</taxon>
        <taxon>Mycobacteriaceae</taxon>
        <taxon>Mycolicibacterium</taxon>
    </lineage>
</organism>
<dbReference type="STRING" id="146018.BN2156_01224"/>
<name>A0A0H5RJQ9_9MYCO</name>
<dbReference type="GO" id="GO:0004674">
    <property type="term" value="F:protein serine/threonine kinase activity"/>
    <property type="evidence" value="ECO:0007669"/>
    <property type="project" value="UniProtKB-KW"/>
</dbReference>
<dbReference type="SUPFAM" id="SSF55874">
    <property type="entry name" value="ATPase domain of HSP90 chaperone/DNA topoisomerase II/histidine kinase"/>
    <property type="match status" value="1"/>
</dbReference>
<accession>A0A0H5RJQ9</accession>
<evidence type="ECO:0000256" key="1">
    <source>
        <dbReference type="ARBA" id="ARBA00022527"/>
    </source>
</evidence>
<proteinExistence type="predicted"/>
<dbReference type="RefSeq" id="WP_264035048.1">
    <property type="nucleotide sequence ID" value="NZ_CWKH01000001.1"/>
</dbReference>
<dbReference type="CDD" id="cd16936">
    <property type="entry name" value="HATPase_RsbW-like"/>
    <property type="match status" value="1"/>
</dbReference>
<evidence type="ECO:0000313" key="4">
    <source>
        <dbReference type="Proteomes" id="UP000199147"/>
    </source>
</evidence>
<keyword evidence="1" id="KW-0723">Serine/threonine-protein kinase</keyword>
<dbReference type="InterPro" id="IPR003594">
    <property type="entry name" value="HATPase_dom"/>
</dbReference>
<keyword evidence="4" id="KW-1185">Reference proteome</keyword>
<protein>
    <submittedName>
        <fullName evidence="3">Putative anti-sigma regulatory factor</fullName>
    </submittedName>
</protein>
<dbReference type="InterPro" id="IPR050267">
    <property type="entry name" value="Anti-sigma-factor_SerPK"/>
</dbReference>
<dbReference type="PANTHER" id="PTHR35526:SF3">
    <property type="entry name" value="ANTI-SIGMA-F FACTOR RSBW"/>
    <property type="match status" value="1"/>
</dbReference>
<dbReference type="Gene3D" id="3.30.565.10">
    <property type="entry name" value="Histidine kinase-like ATPase, C-terminal domain"/>
    <property type="match status" value="1"/>
</dbReference>
<reference evidence="4" key="1">
    <citation type="submission" date="2015-07" db="EMBL/GenBank/DDBJ databases">
        <authorList>
            <person name="Urmite Genomes"/>
        </authorList>
    </citation>
    <scope>NUCLEOTIDE SEQUENCE [LARGE SCALE GENOMIC DNA]</scope>
    <source>
        <strain evidence="4">type strain: ATCC 49404</strain>
    </source>
</reference>
<sequence length="168" mass="18556">MTGIDGRVDVTDAVGAGCFRRIGIPATLTHVAQLRFEFSDWLCRNFALAPQKASDIVLAVHEALANAAEFAYITNAQHGVMHLRADYNQPETLTVTIADEGRWRIRDPATEQDPTRGRGISLMRALADRAVVESAPSGTQVRLQWNHIRAIPQTEVDAWQTSDGPRTH</sequence>
<dbReference type="Proteomes" id="UP000199147">
    <property type="component" value="Unassembled WGS sequence"/>
</dbReference>
<evidence type="ECO:0000259" key="2">
    <source>
        <dbReference type="Pfam" id="PF13581"/>
    </source>
</evidence>
<feature type="domain" description="Histidine kinase/HSP90-like ATPase" evidence="2">
    <location>
        <begin position="24"/>
        <end position="145"/>
    </location>
</feature>
<dbReference type="Pfam" id="PF13581">
    <property type="entry name" value="HATPase_c_2"/>
    <property type="match status" value="1"/>
</dbReference>
<dbReference type="EMBL" id="CWKH01000001">
    <property type="protein sequence ID" value="CRZ14375.1"/>
    <property type="molecule type" value="Genomic_DNA"/>
</dbReference>
<dbReference type="PANTHER" id="PTHR35526">
    <property type="entry name" value="ANTI-SIGMA-F FACTOR RSBW-RELATED"/>
    <property type="match status" value="1"/>
</dbReference>